<keyword evidence="1" id="KW-0472">Membrane</keyword>
<evidence type="ECO:0000256" key="1">
    <source>
        <dbReference type="SAM" id="Phobius"/>
    </source>
</evidence>
<dbReference type="EMBL" id="CAJVPV010013643">
    <property type="protein sequence ID" value="CAG8679364.1"/>
    <property type="molecule type" value="Genomic_DNA"/>
</dbReference>
<evidence type="ECO:0000313" key="2">
    <source>
        <dbReference type="EMBL" id="CAG8679364.1"/>
    </source>
</evidence>
<keyword evidence="3" id="KW-1185">Reference proteome</keyword>
<reference evidence="2" key="1">
    <citation type="submission" date="2021-06" db="EMBL/GenBank/DDBJ databases">
        <authorList>
            <person name="Kallberg Y."/>
            <person name="Tangrot J."/>
            <person name="Rosling A."/>
        </authorList>
    </citation>
    <scope>NUCLEOTIDE SEQUENCE</scope>
    <source>
        <strain evidence="2">CL551</strain>
    </source>
</reference>
<protein>
    <submittedName>
        <fullName evidence="2">15234_t:CDS:1</fullName>
    </submittedName>
</protein>
<feature type="non-terminal residue" evidence="2">
    <location>
        <position position="278"/>
    </location>
</feature>
<dbReference type="OrthoDB" id="10584945at2759"/>
<comment type="caution">
    <text evidence="2">The sequence shown here is derived from an EMBL/GenBank/DDBJ whole genome shotgun (WGS) entry which is preliminary data.</text>
</comment>
<keyword evidence="1" id="KW-0812">Transmembrane</keyword>
<organism evidence="2 3">
    <name type="scientific">Acaulospora morrowiae</name>
    <dbReference type="NCBI Taxonomy" id="94023"/>
    <lineage>
        <taxon>Eukaryota</taxon>
        <taxon>Fungi</taxon>
        <taxon>Fungi incertae sedis</taxon>
        <taxon>Mucoromycota</taxon>
        <taxon>Glomeromycotina</taxon>
        <taxon>Glomeromycetes</taxon>
        <taxon>Diversisporales</taxon>
        <taxon>Acaulosporaceae</taxon>
        <taxon>Acaulospora</taxon>
    </lineage>
</organism>
<sequence length="278" mass="32534">MKNKIESIESEILNLTNELTDCDDRDDPIYSKHFNNSWTYFRNIITILITIFIYFKAFGPILLVANFTGEDKYWQEFKLGDFEKLKKLLEENPGLYQRIKNLNNKYQNIILNRLKEYVEKFNMLTGTLKEDIDLDESIFYDDHHVSKERSTPINNTTEPMAMELDNDTRPLYNRPLNPNSSRILKYNNQREHTPIQTNFQLENLSKDLLNKESPKTPASLTILLLLRFRCLKSPASVITSIILNEKQFSKGSSIYNFNASSRLPSPPLVDENEELNTH</sequence>
<keyword evidence="1" id="KW-1133">Transmembrane helix</keyword>
<proteinExistence type="predicted"/>
<feature type="transmembrane region" description="Helical" evidence="1">
    <location>
        <begin position="44"/>
        <end position="65"/>
    </location>
</feature>
<evidence type="ECO:0000313" key="3">
    <source>
        <dbReference type="Proteomes" id="UP000789342"/>
    </source>
</evidence>
<gene>
    <name evidence="2" type="ORF">AMORRO_LOCUS11176</name>
</gene>
<dbReference type="Proteomes" id="UP000789342">
    <property type="component" value="Unassembled WGS sequence"/>
</dbReference>
<name>A0A9N9HDG3_9GLOM</name>
<dbReference type="AlphaFoldDB" id="A0A9N9HDG3"/>
<accession>A0A9N9HDG3</accession>